<feature type="chain" id="PRO_5011607104" evidence="1">
    <location>
        <begin position="19"/>
        <end position="165"/>
    </location>
</feature>
<gene>
    <name evidence="2" type="ORF">SAMN05192568_101689</name>
</gene>
<organism evidence="2 3">
    <name type="scientific">Methylobacterium pseudosasicola</name>
    <dbReference type="NCBI Taxonomy" id="582667"/>
    <lineage>
        <taxon>Bacteria</taxon>
        <taxon>Pseudomonadati</taxon>
        <taxon>Pseudomonadota</taxon>
        <taxon>Alphaproteobacteria</taxon>
        <taxon>Hyphomicrobiales</taxon>
        <taxon>Methylobacteriaceae</taxon>
        <taxon>Methylobacterium</taxon>
    </lineage>
</organism>
<sequence>MRCLLVLLGCLIAHATQAQGFASHDLTAFVDPIKTAVGGKPTVQATPLNLALTCSPCTGSPAVEIQLGASNDGTETRVRSGVTSFAKLESLCIKQNPDCRLSALPVSPAIGWITVYALENGGGSTAVILRDGDLLTIRARADSPGHAEDSVRALTQNVVPKIVGP</sequence>
<dbReference type="RefSeq" id="WP_092042416.1">
    <property type="nucleotide sequence ID" value="NZ_FOTK01000016.1"/>
</dbReference>
<reference evidence="3" key="1">
    <citation type="submission" date="2016-10" db="EMBL/GenBank/DDBJ databases">
        <authorList>
            <person name="Varghese N."/>
            <person name="Submissions S."/>
        </authorList>
    </citation>
    <scope>NUCLEOTIDE SEQUENCE [LARGE SCALE GENOMIC DNA]</scope>
    <source>
        <strain evidence="3">BL36</strain>
    </source>
</reference>
<dbReference type="STRING" id="582667.SAMN05192568_101689"/>
<evidence type="ECO:0000313" key="3">
    <source>
        <dbReference type="Proteomes" id="UP000199048"/>
    </source>
</evidence>
<feature type="signal peptide" evidence="1">
    <location>
        <begin position="1"/>
        <end position="18"/>
    </location>
</feature>
<proteinExistence type="predicted"/>
<accession>A0A1I4MDX5</accession>
<dbReference type="OrthoDB" id="7572866at2"/>
<protein>
    <submittedName>
        <fullName evidence="2">Uncharacterized protein</fullName>
    </submittedName>
</protein>
<keyword evidence="3" id="KW-1185">Reference proteome</keyword>
<dbReference type="EMBL" id="FOTK01000016">
    <property type="protein sequence ID" value="SFM01504.1"/>
    <property type="molecule type" value="Genomic_DNA"/>
</dbReference>
<name>A0A1I4MDX5_9HYPH</name>
<evidence type="ECO:0000256" key="1">
    <source>
        <dbReference type="SAM" id="SignalP"/>
    </source>
</evidence>
<dbReference type="Proteomes" id="UP000199048">
    <property type="component" value="Unassembled WGS sequence"/>
</dbReference>
<keyword evidence="1" id="KW-0732">Signal</keyword>
<evidence type="ECO:0000313" key="2">
    <source>
        <dbReference type="EMBL" id="SFM01504.1"/>
    </source>
</evidence>
<dbReference type="AlphaFoldDB" id="A0A1I4MDX5"/>